<dbReference type="PANTHER" id="PTHR39431">
    <property type="entry name" value="FRPA/C-RELATED PROTEIN"/>
    <property type="match status" value="1"/>
</dbReference>
<dbReference type="PANTHER" id="PTHR39431:SF1">
    <property type="entry name" value="FRPA_C-RELATED PROTEIN"/>
    <property type="match status" value="1"/>
</dbReference>
<accession>A7I2K0</accession>
<keyword evidence="2" id="KW-1185">Reference proteome</keyword>
<dbReference type="Proteomes" id="UP000002407">
    <property type="component" value="Chromosome"/>
</dbReference>
<dbReference type="STRING" id="360107.CHAB381_1186"/>
<dbReference type="GO" id="GO:0005509">
    <property type="term" value="F:calcium ion binding"/>
    <property type="evidence" value="ECO:0007669"/>
    <property type="project" value="InterPro"/>
</dbReference>
<dbReference type="HOGENOM" id="CLU_036788_0_0_7"/>
<dbReference type="Gene3D" id="2.150.10.10">
    <property type="entry name" value="Serralysin-like metalloprotease, C-terminal"/>
    <property type="match status" value="1"/>
</dbReference>
<dbReference type="InterPro" id="IPR001343">
    <property type="entry name" value="Hemolysn_Ca-bd"/>
</dbReference>
<dbReference type="AlphaFoldDB" id="A7I2K0"/>
<reference evidence="2" key="1">
    <citation type="submission" date="2007-07" db="EMBL/GenBank/DDBJ databases">
        <title>Complete genome sequence of Campylobacter hominis ATCC BAA-381, a commensal isolated from the human gastrointestinal tract.</title>
        <authorList>
            <person name="Fouts D.E."/>
            <person name="Mongodin E.F."/>
            <person name="Puiu D."/>
            <person name="Sebastian Y."/>
            <person name="Miller W.G."/>
            <person name="Mandrell R.E."/>
            <person name="Nelson K.E."/>
        </authorList>
    </citation>
    <scope>NUCLEOTIDE SEQUENCE [LARGE SCALE GENOMIC DNA]</scope>
    <source>
        <strain evidence="2">ATCC BAA-381 / LMG 19568 / NCTC 13146 / CH001A</strain>
    </source>
</reference>
<dbReference type="InterPro" id="IPR018511">
    <property type="entry name" value="Hemolysin-typ_Ca-bd_CS"/>
</dbReference>
<dbReference type="OrthoDB" id="1676884at2"/>
<dbReference type="eggNOG" id="COG2931">
    <property type="taxonomic scope" value="Bacteria"/>
</dbReference>
<proteinExistence type="predicted"/>
<dbReference type="EMBL" id="CP000776">
    <property type="protein sequence ID" value="ABS51432.1"/>
    <property type="molecule type" value="Genomic_DNA"/>
</dbReference>
<dbReference type="RefSeq" id="WP_012109041.1">
    <property type="nucleotide sequence ID" value="NC_009714.1"/>
</dbReference>
<protein>
    <submittedName>
        <fullName evidence="1">Type I secretion target ggxgxdxxx repeat (2 copies) domain protein</fullName>
    </submittedName>
</protein>
<dbReference type="PROSITE" id="PS00330">
    <property type="entry name" value="HEMOLYSIN_CALCIUM"/>
    <property type="match status" value="1"/>
</dbReference>
<organism evidence="1 2">
    <name type="scientific">Campylobacter hominis (strain ATCC BAA-381 / DSM 21671 / CCUG 45161 / LMG 19568 / NCTC 13146 / CH001A)</name>
    <dbReference type="NCBI Taxonomy" id="360107"/>
    <lineage>
        <taxon>Bacteria</taxon>
        <taxon>Pseudomonadati</taxon>
        <taxon>Campylobacterota</taxon>
        <taxon>Epsilonproteobacteria</taxon>
        <taxon>Campylobacterales</taxon>
        <taxon>Campylobacteraceae</taxon>
        <taxon>Campylobacter</taxon>
    </lineage>
</organism>
<evidence type="ECO:0000313" key="1">
    <source>
        <dbReference type="EMBL" id="ABS51432.1"/>
    </source>
</evidence>
<gene>
    <name evidence="1" type="ordered locus">CHAB381_1186</name>
</gene>
<dbReference type="Pfam" id="PF00353">
    <property type="entry name" value="HemolysinCabind"/>
    <property type="match status" value="1"/>
</dbReference>
<dbReference type="KEGG" id="cha:CHAB381_1186"/>
<name>A7I2K0_CAMHC</name>
<evidence type="ECO:0000313" key="2">
    <source>
        <dbReference type="Proteomes" id="UP000002407"/>
    </source>
</evidence>
<dbReference type="SUPFAM" id="SSF51120">
    <property type="entry name" value="beta-Roll"/>
    <property type="match status" value="1"/>
</dbReference>
<dbReference type="InterPro" id="IPR011049">
    <property type="entry name" value="Serralysin-like_metalloprot_C"/>
</dbReference>
<sequence length="618" mass="68394">MSSTGSREARARIELDKAWEKLMSNQEVVKEIFDSLIKNGIVTPAELMSNGAYYLKYEGNVKELLGNYKLAKANGEVDNVDEFFANKAKLKKINEIRFPAFGGAVNFMGDALSGQNGNRIVSGIAFDIGTYAVTRFIPGVGQAMLVLDLTNLLGITDIDLRDKFQDWYDRLGGTTNDLPDLEMLKKGILQITMHDGTVYARPFMPNAQGSLFGNGKDDVLFGGNGNDMLIGHGGADILIGGNGKDDYFVDNGDIIKDSDGNGRVFLENHQLKGGTQIEKGSNIYKGKDGVKYELKDNGDLLINDSITIENFSNDNLEIHLSEFGEINISISDASAVEKDQSMKFIVSLNKEPEVGEFVKVSVGKKTYKFMNFSETNYTIDEGVENVFGAQAEYEYVWNDDTVKEEDEKFKVTANIVGKSDGLKASVIKNGNGTIIDDDRDDDPEDVDPIIIDLNKNGITSTKLNNTIYFDHDNNNFKEASSWIDKGDAFLALDKNNNGLIDNGNELFGNHTISNTRFKYTNNKATNGYEALKAYDLNGDNVIDSKDEIYDKLLLWKDSNQNAITDKGELIKLKDSGIVSIDLNYKNINTDEKGNIIKQSSTVTFEDGSTTIANDVWFK</sequence>